<dbReference type="InterPro" id="IPR036869">
    <property type="entry name" value="J_dom_sf"/>
</dbReference>
<dbReference type="PANTHER" id="PTHR14021">
    <property type="entry name" value="IRON-SULFUR CLUSTER CO-CHAPERONE PROTEIN HSCB"/>
    <property type="match status" value="1"/>
</dbReference>
<comment type="subunit">
    <text evidence="5 7">Interacts with HscA and stimulates its ATPase activity. Interacts with IscU.</text>
</comment>
<evidence type="ECO:0000256" key="6">
    <source>
        <dbReference type="ARBA" id="ARBA00030734"/>
    </source>
</evidence>
<keyword evidence="3 7" id="KW-0143">Chaperone</keyword>
<dbReference type="HAMAP" id="MF_00682">
    <property type="entry name" value="HscB"/>
    <property type="match status" value="1"/>
</dbReference>
<dbReference type="SUPFAM" id="SSF46565">
    <property type="entry name" value="Chaperone J-domain"/>
    <property type="match status" value="1"/>
</dbReference>
<evidence type="ECO:0000256" key="4">
    <source>
        <dbReference type="ARBA" id="ARBA00025596"/>
    </source>
</evidence>
<evidence type="ECO:0000256" key="3">
    <source>
        <dbReference type="ARBA" id="ARBA00023186"/>
    </source>
</evidence>
<dbReference type="PANTHER" id="PTHR14021:SF15">
    <property type="entry name" value="IRON-SULFUR CLUSTER CO-CHAPERONE PROTEIN HSCB"/>
    <property type="match status" value="1"/>
</dbReference>
<dbReference type="GO" id="GO:0001671">
    <property type="term" value="F:ATPase activator activity"/>
    <property type="evidence" value="ECO:0007669"/>
    <property type="project" value="InterPro"/>
</dbReference>
<organism evidence="9 10">
    <name type="scientific">Buchnera aphidicola subsp. Schlechtendalia chinensis</name>
    <dbReference type="NCBI Taxonomy" id="118110"/>
    <lineage>
        <taxon>Bacteria</taxon>
        <taxon>Pseudomonadati</taxon>
        <taxon>Pseudomonadota</taxon>
        <taxon>Gammaproteobacteria</taxon>
        <taxon>Enterobacterales</taxon>
        <taxon>Erwiniaceae</taxon>
        <taxon>Buchnera</taxon>
    </lineage>
</organism>
<dbReference type="PROSITE" id="PS50076">
    <property type="entry name" value="DNAJ_2"/>
    <property type="match status" value="1"/>
</dbReference>
<feature type="domain" description="J" evidence="8">
    <location>
        <begin position="2"/>
        <end position="74"/>
    </location>
</feature>
<dbReference type="InterPro" id="IPR009073">
    <property type="entry name" value="HscB_oligo_C"/>
</dbReference>
<dbReference type="GO" id="GO:0051087">
    <property type="term" value="F:protein-folding chaperone binding"/>
    <property type="evidence" value="ECO:0007669"/>
    <property type="project" value="InterPro"/>
</dbReference>
<evidence type="ECO:0000256" key="5">
    <source>
        <dbReference type="ARBA" id="ARBA00025986"/>
    </source>
</evidence>
<dbReference type="PATRIC" id="fig|118110.3.peg.553"/>
<dbReference type="STRING" id="118110.XW81_02800"/>
<evidence type="ECO:0000256" key="2">
    <source>
        <dbReference type="ARBA" id="ARBA00017570"/>
    </source>
</evidence>
<keyword evidence="10" id="KW-1185">Reference proteome</keyword>
<accession>A0A172WE82</accession>
<reference evidence="9 10" key="1">
    <citation type="submission" date="2015-04" db="EMBL/GenBank/DDBJ databases">
        <title>Buchnera aphidicola assembly.</title>
        <authorList>
            <person name="Zhang Y."/>
        </authorList>
    </citation>
    <scope>NUCLEOTIDE SEQUENCE [LARGE SCALE GENOMIC DNA]</scope>
    <source>
        <strain evidence="9 10">SC</strain>
    </source>
</reference>
<dbReference type="InterPro" id="IPR001623">
    <property type="entry name" value="DnaJ_domain"/>
</dbReference>
<name>A0A172WE82_BUCSC</name>
<dbReference type="NCBIfam" id="TIGR00714">
    <property type="entry name" value="hscB"/>
    <property type="match status" value="1"/>
</dbReference>
<gene>
    <name evidence="7" type="primary">hscB</name>
    <name evidence="9" type="ORF">XW81_02800</name>
</gene>
<dbReference type="OrthoDB" id="287587at2"/>
<dbReference type="InterPro" id="IPR004640">
    <property type="entry name" value="HscB"/>
</dbReference>
<protein>
    <recommendedName>
        <fullName evidence="2 7">Co-chaperone protein HscB</fullName>
    </recommendedName>
    <alternativeName>
        <fullName evidence="6 7">Hsc20</fullName>
    </alternativeName>
</protein>
<dbReference type="Gene3D" id="1.20.1280.20">
    <property type="entry name" value="HscB, C-terminal domain"/>
    <property type="match status" value="1"/>
</dbReference>
<dbReference type="GO" id="GO:1990230">
    <property type="term" value="C:iron-sulfur cluster transfer complex"/>
    <property type="evidence" value="ECO:0007669"/>
    <property type="project" value="TreeGrafter"/>
</dbReference>
<comment type="similarity">
    <text evidence="1 7">Belongs to the HscB family.</text>
</comment>
<comment type="function">
    <text evidence="4 7">Co-chaperone involved in the maturation of iron-sulfur cluster-containing proteins. Seems to help targeting proteins to be folded toward HscA.</text>
</comment>
<evidence type="ECO:0000256" key="7">
    <source>
        <dbReference type="HAMAP-Rule" id="MF_00682"/>
    </source>
</evidence>
<sequence length="163" mass="20010">MNYFKLFNLPQTFKVDVKKLVSQFYKLQKKYHPDMHFHHLEDKDKHYFQKSININKGYHVLINPLKRAKYLLSLNSFNFNKEKKTLLNKKFLNEQLELYEILDTLKKNAQKKTELYYFLNDIKQKKNYCLIELELMLNKKQWKLAATILCKLLFYEKLKYKDN</sequence>
<proteinExistence type="inferred from homology"/>
<dbReference type="GO" id="GO:0006457">
    <property type="term" value="P:protein folding"/>
    <property type="evidence" value="ECO:0007669"/>
    <property type="project" value="UniProtKB-UniRule"/>
</dbReference>
<dbReference type="GO" id="GO:0044571">
    <property type="term" value="P:[2Fe-2S] cluster assembly"/>
    <property type="evidence" value="ECO:0007669"/>
    <property type="project" value="InterPro"/>
</dbReference>
<dbReference type="SUPFAM" id="SSF47144">
    <property type="entry name" value="HSC20 (HSCB), C-terminal oligomerisation domain"/>
    <property type="match status" value="1"/>
</dbReference>
<dbReference type="Gene3D" id="1.10.287.110">
    <property type="entry name" value="DnaJ domain"/>
    <property type="match status" value="1"/>
</dbReference>
<evidence type="ECO:0000313" key="9">
    <source>
        <dbReference type="EMBL" id="ANF17288.1"/>
    </source>
</evidence>
<dbReference type="Proteomes" id="UP000077654">
    <property type="component" value="Chromosome"/>
</dbReference>
<dbReference type="RefSeq" id="WP_075474416.1">
    <property type="nucleotide sequence ID" value="NZ_CP011299.1"/>
</dbReference>
<evidence type="ECO:0000259" key="8">
    <source>
        <dbReference type="PROSITE" id="PS50076"/>
    </source>
</evidence>
<dbReference type="Pfam" id="PF00226">
    <property type="entry name" value="DnaJ"/>
    <property type="match status" value="1"/>
</dbReference>
<evidence type="ECO:0000313" key="10">
    <source>
        <dbReference type="Proteomes" id="UP000077654"/>
    </source>
</evidence>
<dbReference type="Pfam" id="PF07743">
    <property type="entry name" value="HSCB_C"/>
    <property type="match status" value="1"/>
</dbReference>
<dbReference type="SMART" id="SM00271">
    <property type="entry name" value="DnaJ"/>
    <property type="match status" value="1"/>
</dbReference>
<dbReference type="AlphaFoldDB" id="A0A172WE82"/>
<dbReference type="EMBL" id="CP011299">
    <property type="protein sequence ID" value="ANF17288.1"/>
    <property type="molecule type" value="Genomic_DNA"/>
</dbReference>
<dbReference type="GO" id="GO:0051259">
    <property type="term" value="P:protein complex oligomerization"/>
    <property type="evidence" value="ECO:0007669"/>
    <property type="project" value="InterPro"/>
</dbReference>
<evidence type="ECO:0000256" key="1">
    <source>
        <dbReference type="ARBA" id="ARBA00010476"/>
    </source>
</evidence>
<dbReference type="InterPro" id="IPR036386">
    <property type="entry name" value="HscB_C_sf"/>
</dbReference>